<name>H0JKF2_9NOCA</name>
<sequence length="78" mass="8694">MIDRAVALRLVEEALDRVARLIEDQRTVQPFAVQADAVDDLYRRLAGANFTAATATNEIEAVAQNLRAQHAFLSEVQR</sequence>
<dbReference type="Proteomes" id="UP000005064">
    <property type="component" value="Unassembled WGS sequence"/>
</dbReference>
<protein>
    <submittedName>
        <fullName evidence="1">Uncharacterized protein</fullName>
    </submittedName>
</protein>
<comment type="caution">
    <text evidence="1">The sequence shown here is derived from an EMBL/GenBank/DDBJ whole genome shotgun (WGS) entry which is preliminary data.</text>
</comment>
<dbReference type="EMBL" id="AHBW01000022">
    <property type="protein sequence ID" value="EHK86625.1"/>
    <property type="molecule type" value="Genomic_DNA"/>
</dbReference>
<dbReference type="AlphaFoldDB" id="H0JKF2"/>
<evidence type="ECO:0000313" key="1">
    <source>
        <dbReference type="EMBL" id="EHK86625.1"/>
    </source>
</evidence>
<proteinExistence type="predicted"/>
<dbReference type="RefSeq" id="WP_006550039.1">
    <property type="nucleotide sequence ID" value="NZ_AHBW01000022.1"/>
</dbReference>
<accession>H0JKF2</accession>
<reference evidence="1 2" key="1">
    <citation type="submission" date="2011-12" db="EMBL/GenBank/DDBJ databases">
        <authorList>
            <person name="Kriszt B."/>
            <person name="Tancsics A."/>
            <person name="Cserhati M."/>
            <person name="Toth A."/>
            <person name="Nagy I."/>
            <person name="Horvath B."/>
            <person name="Tamura T."/>
            <person name="Kukolya J."/>
            <person name="Szoboszlay S."/>
        </authorList>
    </citation>
    <scope>NUCLEOTIDE SEQUENCE [LARGE SCALE GENOMIC DNA]</scope>
    <source>
        <strain evidence="1 2">AK37</strain>
    </source>
</reference>
<organism evidence="1 2">
    <name type="scientific">Rhodococcus pyridinivorans AK37</name>
    <dbReference type="NCBI Taxonomy" id="1114960"/>
    <lineage>
        <taxon>Bacteria</taxon>
        <taxon>Bacillati</taxon>
        <taxon>Actinomycetota</taxon>
        <taxon>Actinomycetes</taxon>
        <taxon>Mycobacteriales</taxon>
        <taxon>Nocardiaceae</taxon>
        <taxon>Rhodococcus</taxon>
    </lineage>
</organism>
<gene>
    <name evidence="1" type="ORF">AK37_00245</name>
</gene>
<dbReference type="PATRIC" id="fig|1114960.4.peg.34"/>
<evidence type="ECO:0000313" key="2">
    <source>
        <dbReference type="Proteomes" id="UP000005064"/>
    </source>
</evidence>